<keyword evidence="3" id="KW-1185">Reference proteome</keyword>
<dbReference type="GO" id="GO:0003676">
    <property type="term" value="F:nucleic acid binding"/>
    <property type="evidence" value="ECO:0007669"/>
    <property type="project" value="InterPro"/>
</dbReference>
<protein>
    <recommendedName>
        <fullName evidence="1">Integrase catalytic domain-containing protein</fullName>
    </recommendedName>
</protein>
<evidence type="ECO:0000313" key="2">
    <source>
        <dbReference type="EMBL" id="TBU13238.1"/>
    </source>
</evidence>
<evidence type="ECO:0000313" key="3">
    <source>
        <dbReference type="Proteomes" id="UP000292282"/>
    </source>
</evidence>
<comment type="caution">
    <text evidence="2">The sequence shown here is derived from an EMBL/GenBank/DDBJ whole genome shotgun (WGS) entry which is preliminary data.</text>
</comment>
<dbReference type="Proteomes" id="UP000292282">
    <property type="component" value="Unassembled WGS sequence"/>
</dbReference>
<dbReference type="SUPFAM" id="SSF53098">
    <property type="entry name" value="Ribonuclease H-like"/>
    <property type="match status" value="1"/>
</dbReference>
<dbReference type="PROSITE" id="PS50994">
    <property type="entry name" value="INTEGRASE"/>
    <property type="match status" value="1"/>
</dbReference>
<dbReference type="InterPro" id="IPR036397">
    <property type="entry name" value="RNaseH_sf"/>
</dbReference>
<dbReference type="GO" id="GO:0015074">
    <property type="term" value="P:DNA integration"/>
    <property type="evidence" value="ECO:0007669"/>
    <property type="project" value="InterPro"/>
</dbReference>
<dbReference type="VEuPathDB" id="MicrosporidiaDB:CWI38_0493p0020"/>
<dbReference type="PANTHER" id="PTHR46585">
    <property type="entry name" value="INTEGRASE CORE DOMAIN CONTAINING PROTEIN"/>
    <property type="match status" value="1"/>
</dbReference>
<name>A0A4Q9LWV8_9MICR</name>
<organism evidence="2 3">
    <name type="scientific">Hamiltosporidium tvaerminnensis</name>
    <dbReference type="NCBI Taxonomy" id="1176355"/>
    <lineage>
        <taxon>Eukaryota</taxon>
        <taxon>Fungi</taxon>
        <taxon>Fungi incertae sedis</taxon>
        <taxon>Microsporidia</taxon>
        <taxon>Dubosqiidae</taxon>
        <taxon>Hamiltosporidium</taxon>
    </lineage>
</organism>
<dbReference type="AlphaFoldDB" id="A0A4Q9LWV8"/>
<dbReference type="InterPro" id="IPR012337">
    <property type="entry name" value="RNaseH-like_sf"/>
</dbReference>
<dbReference type="EMBL" id="PITK01000493">
    <property type="protein sequence ID" value="TBU13238.1"/>
    <property type="molecule type" value="Genomic_DNA"/>
</dbReference>
<dbReference type="PANTHER" id="PTHR46585:SF1">
    <property type="entry name" value="CHROMO DOMAIN-CONTAINING PROTEIN"/>
    <property type="match status" value="1"/>
</dbReference>
<proteinExistence type="predicted"/>
<accession>A0A4Q9LWV8</accession>
<dbReference type="OrthoDB" id="10267344at2759"/>
<gene>
    <name evidence="2" type="ORF">CWI38_0493p0020</name>
</gene>
<reference evidence="2 3" key="1">
    <citation type="submission" date="2017-12" db="EMBL/GenBank/DDBJ databases">
        <authorList>
            <person name="Pombert J.-F."/>
            <person name="Haag K.L."/>
            <person name="Ebert D."/>
        </authorList>
    </citation>
    <scope>NUCLEOTIDE SEQUENCE [LARGE SCALE GENOMIC DNA]</scope>
    <source>
        <strain evidence="2">IL-G-3</strain>
    </source>
</reference>
<evidence type="ECO:0000259" key="1">
    <source>
        <dbReference type="PROSITE" id="PS50994"/>
    </source>
</evidence>
<sequence>MPKIISGKNRQEKEIITTFLKTAEHFTLLGNDICLKRPDHLIRAVFGFETALIKQIIQTELAVAHIGVIRMMALIVQKYYGIPKAYIKEYVKDCEACNLFMMDCVDLRIYSDRNDQYSWILNVIDTYTKHLWSFKLINKTSKLVRDSLKFLFNNFGVPVTIQSDNCQEFKNALFEAFLTDHNIKFIQEDHASQAQIQKSHETGGRREMEHFSNVVYVYNRTIHGETNISLFMLFFRQPVENEASMIVRRKCRYTQWILEIASGVHEEFTETVTTTTTIIADHLEIDSKIRSNVAKQFKNYREIIIDSNNSNRHKRDLPTKDIVLNKKRPRYEY</sequence>
<dbReference type="GO" id="GO:0005634">
    <property type="term" value="C:nucleus"/>
    <property type="evidence" value="ECO:0007669"/>
    <property type="project" value="UniProtKB-ARBA"/>
</dbReference>
<dbReference type="Pfam" id="PF00665">
    <property type="entry name" value="rve"/>
    <property type="match status" value="1"/>
</dbReference>
<dbReference type="InterPro" id="IPR001584">
    <property type="entry name" value="Integrase_cat-core"/>
</dbReference>
<dbReference type="Gene3D" id="3.30.420.10">
    <property type="entry name" value="Ribonuclease H-like superfamily/Ribonuclease H"/>
    <property type="match status" value="1"/>
</dbReference>
<feature type="domain" description="Integrase catalytic" evidence="1">
    <location>
        <begin position="91"/>
        <end position="184"/>
    </location>
</feature>